<dbReference type="InterPro" id="IPR056767">
    <property type="entry name" value="C2H2-Znf_KIN17"/>
</dbReference>
<dbReference type="AlphaFoldDB" id="A0A226DEA9"/>
<dbReference type="SUPFAM" id="SSF57667">
    <property type="entry name" value="beta-beta-alpha zinc fingers"/>
    <property type="match status" value="1"/>
</dbReference>
<dbReference type="GO" id="GO:0008270">
    <property type="term" value="F:zinc ion binding"/>
    <property type="evidence" value="ECO:0007669"/>
    <property type="project" value="UniProtKB-KW"/>
</dbReference>
<comment type="caution">
    <text evidence="6">The sequence shown here is derived from an EMBL/GenBank/DDBJ whole genome shotgun (WGS) entry which is preliminary data.</text>
</comment>
<dbReference type="PANTHER" id="PTHR12805">
    <property type="entry name" value="KIN17 KIN, ANTIGENIC DETERMINANT OF RECA PROTEIN HOMOLOG"/>
    <property type="match status" value="1"/>
</dbReference>
<comment type="similarity">
    <text evidence="1">Belongs to the KIN17 family.</text>
</comment>
<organism evidence="6 7">
    <name type="scientific">Folsomia candida</name>
    <name type="common">Springtail</name>
    <dbReference type="NCBI Taxonomy" id="158441"/>
    <lineage>
        <taxon>Eukaryota</taxon>
        <taxon>Metazoa</taxon>
        <taxon>Ecdysozoa</taxon>
        <taxon>Arthropoda</taxon>
        <taxon>Hexapoda</taxon>
        <taxon>Collembola</taxon>
        <taxon>Entomobryomorpha</taxon>
        <taxon>Isotomoidea</taxon>
        <taxon>Isotomidae</taxon>
        <taxon>Proisotominae</taxon>
        <taxon>Folsomia</taxon>
    </lineage>
</organism>
<dbReference type="STRING" id="158441.A0A226DEA9"/>
<evidence type="ECO:0000313" key="7">
    <source>
        <dbReference type="Proteomes" id="UP000198287"/>
    </source>
</evidence>
<keyword evidence="3" id="KW-0863">Zinc-finger</keyword>
<evidence type="ECO:0000256" key="4">
    <source>
        <dbReference type="ARBA" id="ARBA00022833"/>
    </source>
</evidence>
<dbReference type="InterPro" id="IPR019447">
    <property type="entry name" value="DNA/RNA-bd_Kin17_WH-like_dom"/>
</dbReference>
<sequence length="392" mass="45063">MPKAEAGTPKWLANKMKSKGLQKLRWYCQMCEKQCRDENGFKCHTSSESHQRQLLLFAENPHRYLDEFSSEFKTGYVELLRRRYGTRRVNANQVYQEYISSKDHLHMNATKWLSLTSFVKWLGREGICVVDETEKGWFVTWVDREPETIARQQAAAKKRKMDKDDDERMSDFIAKQVERVGASGKDDATYSELQRDEDEKLSLKLNVVGSAKPKTEVAANPSVFKIPEIKFSSASSVRSFSSTASSKERKRKSALEELREEQERFKEKKFHKDYWLLEGIVVKVITKDLGDKYYKQKGVVIQIIDKYAGVIKLLETGHKLKLDQDHLETVIPSPGRTVRILNGEFRGSDAILKSVDMDKFAVKIQICSGSFEGKVLKDIGYAEISKVHVEPS</sequence>
<evidence type="ECO:0000259" key="5">
    <source>
        <dbReference type="SMART" id="SM01253"/>
    </source>
</evidence>
<keyword evidence="7" id="KW-1185">Reference proteome</keyword>
<dbReference type="InterPro" id="IPR036236">
    <property type="entry name" value="Znf_C2H2_sf"/>
</dbReference>
<dbReference type="Proteomes" id="UP000198287">
    <property type="component" value="Unassembled WGS sequence"/>
</dbReference>
<dbReference type="SMART" id="SM01253">
    <property type="entry name" value="Kin17_mid"/>
    <property type="match status" value="1"/>
</dbReference>
<dbReference type="InterPro" id="IPR038254">
    <property type="entry name" value="KIN17_WH-like_sf"/>
</dbReference>
<evidence type="ECO:0000256" key="3">
    <source>
        <dbReference type="ARBA" id="ARBA00022771"/>
    </source>
</evidence>
<keyword evidence="2" id="KW-0479">Metal-binding</keyword>
<dbReference type="Gene3D" id="1.10.10.2030">
    <property type="entry name" value="DNA/RNA-binding protein Kin17, conserved domain"/>
    <property type="match status" value="1"/>
</dbReference>
<dbReference type="Pfam" id="PF25092">
    <property type="entry name" value="SH3_KIN17_C"/>
    <property type="match status" value="1"/>
</dbReference>
<dbReference type="Pfam" id="PF25095">
    <property type="entry name" value="C2H2-zf_KIN17"/>
    <property type="match status" value="1"/>
</dbReference>
<evidence type="ECO:0000313" key="6">
    <source>
        <dbReference type="EMBL" id="OXA43925.1"/>
    </source>
</evidence>
<dbReference type="InterPro" id="IPR041330">
    <property type="entry name" value="KN17_SH3"/>
</dbReference>
<feature type="domain" description="DNA/RNA-binding protein Kin17 WH-like" evidence="5">
    <location>
        <begin position="52"/>
        <end position="178"/>
    </location>
</feature>
<dbReference type="CDD" id="cd13155">
    <property type="entry name" value="KOW_KIN17"/>
    <property type="match status" value="1"/>
</dbReference>
<gene>
    <name evidence="6" type="ORF">Fcan01_21138</name>
</gene>
<dbReference type="EMBL" id="LNIX01000020">
    <property type="protein sequence ID" value="OXA43925.1"/>
    <property type="molecule type" value="Genomic_DNA"/>
</dbReference>
<dbReference type="GO" id="GO:0003690">
    <property type="term" value="F:double-stranded DNA binding"/>
    <property type="evidence" value="ECO:0007669"/>
    <property type="project" value="TreeGrafter"/>
</dbReference>
<dbReference type="FunFam" id="1.10.10.2030:FF:000001">
    <property type="entry name" value="DNA/RNA-binding protein KIN17, putative"/>
    <property type="match status" value="1"/>
</dbReference>
<dbReference type="OrthoDB" id="10266249at2759"/>
<dbReference type="InterPro" id="IPR037321">
    <property type="entry name" value="KIN17-like"/>
</dbReference>
<dbReference type="InterPro" id="IPR041995">
    <property type="entry name" value="KOW_KIN17"/>
</dbReference>
<dbReference type="GO" id="GO:0006260">
    <property type="term" value="P:DNA replication"/>
    <property type="evidence" value="ECO:0007669"/>
    <property type="project" value="TreeGrafter"/>
</dbReference>
<dbReference type="GO" id="GO:0005634">
    <property type="term" value="C:nucleus"/>
    <property type="evidence" value="ECO:0007669"/>
    <property type="project" value="TreeGrafter"/>
</dbReference>
<accession>A0A226DEA9</accession>
<dbReference type="OMA" id="RMTDFIE"/>
<evidence type="ECO:0000256" key="1">
    <source>
        <dbReference type="ARBA" id="ARBA00008517"/>
    </source>
</evidence>
<dbReference type="Pfam" id="PF10357">
    <property type="entry name" value="WH_KIN17"/>
    <property type="match status" value="1"/>
</dbReference>
<dbReference type="Pfam" id="PF18131">
    <property type="entry name" value="KN17_SH3"/>
    <property type="match status" value="1"/>
</dbReference>
<dbReference type="PANTHER" id="PTHR12805:SF0">
    <property type="entry name" value="DNA_RNA-BINDING PROTEIN KIN17"/>
    <property type="match status" value="1"/>
</dbReference>
<protein>
    <submittedName>
        <fullName evidence="6">DNA/RNA-binding protein KIN17</fullName>
    </submittedName>
</protein>
<dbReference type="FunFam" id="2.30.30.30:FF:000021">
    <property type="entry name" value="DNA/RNA-binding protein KIN17, putative"/>
    <property type="match status" value="1"/>
</dbReference>
<dbReference type="InterPro" id="IPR014722">
    <property type="entry name" value="Rib_uL2_dom2"/>
</dbReference>
<dbReference type="GO" id="GO:0006974">
    <property type="term" value="P:DNA damage response"/>
    <property type="evidence" value="ECO:0007669"/>
    <property type="project" value="TreeGrafter"/>
</dbReference>
<evidence type="ECO:0000256" key="2">
    <source>
        <dbReference type="ARBA" id="ARBA00022723"/>
    </source>
</evidence>
<keyword evidence="4" id="KW-0862">Zinc</keyword>
<name>A0A226DEA9_FOLCA</name>
<reference evidence="6 7" key="1">
    <citation type="submission" date="2015-12" db="EMBL/GenBank/DDBJ databases">
        <title>The genome of Folsomia candida.</title>
        <authorList>
            <person name="Faddeeva A."/>
            <person name="Derks M.F."/>
            <person name="Anvar Y."/>
            <person name="Smit S."/>
            <person name="Van Straalen N."/>
            <person name="Roelofs D."/>
        </authorList>
    </citation>
    <scope>NUCLEOTIDE SEQUENCE [LARGE SCALE GENOMIC DNA]</scope>
    <source>
        <strain evidence="6 7">VU population</strain>
        <tissue evidence="6">Whole body</tissue>
    </source>
</reference>
<dbReference type="Gene3D" id="2.30.30.140">
    <property type="match status" value="1"/>
</dbReference>
<proteinExistence type="inferred from homology"/>
<dbReference type="Gene3D" id="2.30.30.30">
    <property type="match status" value="1"/>
</dbReference>